<keyword evidence="1" id="KW-0472">Membrane</keyword>
<name>A0A8H3LYS9_9GLOM</name>
<keyword evidence="1" id="KW-0812">Transmembrane</keyword>
<dbReference type="AlphaFoldDB" id="A0A8H3LYS9"/>
<keyword evidence="1" id="KW-1133">Transmembrane helix</keyword>
<proteinExistence type="predicted"/>
<gene>
    <name evidence="2" type="ORF">RCL2_002151800</name>
</gene>
<reference evidence="2" key="1">
    <citation type="submission" date="2019-10" db="EMBL/GenBank/DDBJ databases">
        <title>Conservation and host-specific expression of non-tandemly repeated heterogenous ribosome RNA gene in arbuscular mycorrhizal fungi.</title>
        <authorList>
            <person name="Maeda T."/>
            <person name="Kobayashi Y."/>
            <person name="Nakagawa T."/>
            <person name="Ezawa T."/>
            <person name="Yamaguchi K."/>
            <person name="Bino T."/>
            <person name="Nishimoto Y."/>
            <person name="Shigenobu S."/>
            <person name="Kawaguchi M."/>
        </authorList>
    </citation>
    <scope>NUCLEOTIDE SEQUENCE</scope>
    <source>
        <strain evidence="2">HR1</strain>
    </source>
</reference>
<organism evidence="2 3">
    <name type="scientific">Rhizophagus clarus</name>
    <dbReference type="NCBI Taxonomy" id="94130"/>
    <lineage>
        <taxon>Eukaryota</taxon>
        <taxon>Fungi</taxon>
        <taxon>Fungi incertae sedis</taxon>
        <taxon>Mucoromycota</taxon>
        <taxon>Glomeromycotina</taxon>
        <taxon>Glomeromycetes</taxon>
        <taxon>Glomerales</taxon>
        <taxon>Glomeraceae</taxon>
        <taxon>Rhizophagus</taxon>
    </lineage>
</organism>
<evidence type="ECO:0000256" key="1">
    <source>
        <dbReference type="SAM" id="Phobius"/>
    </source>
</evidence>
<comment type="caution">
    <text evidence="2">The sequence shown here is derived from an EMBL/GenBank/DDBJ whole genome shotgun (WGS) entry which is preliminary data.</text>
</comment>
<protein>
    <submittedName>
        <fullName evidence="2">Uncharacterized protein</fullName>
    </submittedName>
</protein>
<dbReference type="EMBL" id="BLAL01000239">
    <property type="protein sequence ID" value="GES94811.1"/>
    <property type="molecule type" value="Genomic_DNA"/>
</dbReference>
<feature type="transmembrane region" description="Helical" evidence="1">
    <location>
        <begin position="33"/>
        <end position="53"/>
    </location>
</feature>
<evidence type="ECO:0000313" key="3">
    <source>
        <dbReference type="Proteomes" id="UP000615446"/>
    </source>
</evidence>
<accession>A0A8H3LYS9</accession>
<evidence type="ECO:0000313" key="2">
    <source>
        <dbReference type="EMBL" id="GES94811.1"/>
    </source>
</evidence>
<sequence>MLVIYCSLSERLNQLMQINKKNKYEYEQDEEKYPIAIAEWLSAPLPIILFLVIHIKISLRSNCAQSKYSLYQLLPKQKKAKLSLL</sequence>
<dbReference type="Proteomes" id="UP000615446">
    <property type="component" value="Unassembled WGS sequence"/>
</dbReference>